<keyword evidence="3" id="KW-1185">Reference proteome</keyword>
<proteinExistence type="predicted"/>
<dbReference type="EMBL" id="ML213511">
    <property type="protein sequence ID" value="TFK51467.1"/>
    <property type="molecule type" value="Genomic_DNA"/>
</dbReference>
<feature type="compositionally biased region" description="Basic and acidic residues" evidence="1">
    <location>
        <begin position="7"/>
        <end position="17"/>
    </location>
</feature>
<evidence type="ECO:0000313" key="3">
    <source>
        <dbReference type="Proteomes" id="UP000305948"/>
    </source>
</evidence>
<evidence type="ECO:0000313" key="2">
    <source>
        <dbReference type="EMBL" id="TFK51467.1"/>
    </source>
</evidence>
<feature type="region of interest" description="Disordered" evidence="1">
    <location>
        <begin position="171"/>
        <end position="236"/>
    </location>
</feature>
<organism evidence="2 3">
    <name type="scientific">Heliocybe sulcata</name>
    <dbReference type="NCBI Taxonomy" id="5364"/>
    <lineage>
        <taxon>Eukaryota</taxon>
        <taxon>Fungi</taxon>
        <taxon>Dikarya</taxon>
        <taxon>Basidiomycota</taxon>
        <taxon>Agaricomycotina</taxon>
        <taxon>Agaricomycetes</taxon>
        <taxon>Gloeophyllales</taxon>
        <taxon>Gloeophyllaceae</taxon>
        <taxon>Heliocybe</taxon>
    </lineage>
</organism>
<accession>A0A5C3N2G3</accession>
<sequence>METAPQGKKEETSKTLDEQGCSNISNTPSISSASSLTIALSCGSSPIWGEQMACSDYGMQSMPEPTPWPTGLFSTSLVGERLAQSDYAEQFIEHRAQAKYGLIGGHISRNESGTWEYGVICPPKHERSKCMEPQDDFGRAEATKCWVVLSSHAPKYISEAKYVSKTLKECSNGPVKPNKAAKRARSAKDGWKRSQPAETAVKQHKDEKPGRSGGERTKVEHIETKTLRRFYRDAPK</sequence>
<protein>
    <submittedName>
        <fullName evidence="2">Uncharacterized protein</fullName>
    </submittedName>
</protein>
<feature type="compositionally biased region" description="Basic and acidic residues" evidence="1">
    <location>
        <begin position="201"/>
        <end position="236"/>
    </location>
</feature>
<reference evidence="2 3" key="1">
    <citation type="journal article" date="2019" name="Nat. Ecol. Evol.">
        <title>Megaphylogeny resolves global patterns of mushroom evolution.</title>
        <authorList>
            <person name="Varga T."/>
            <person name="Krizsan K."/>
            <person name="Foldi C."/>
            <person name="Dima B."/>
            <person name="Sanchez-Garcia M."/>
            <person name="Sanchez-Ramirez S."/>
            <person name="Szollosi G.J."/>
            <person name="Szarkandi J.G."/>
            <person name="Papp V."/>
            <person name="Albert L."/>
            <person name="Andreopoulos W."/>
            <person name="Angelini C."/>
            <person name="Antonin V."/>
            <person name="Barry K.W."/>
            <person name="Bougher N.L."/>
            <person name="Buchanan P."/>
            <person name="Buyck B."/>
            <person name="Bense V."/>
            <person name="Catcheside P."/>
            <person name="Chovatia M."/>
            <person name="Cooper J."/>
            <person name="Damon W."/>
            <person name="Desjardin D."/>
            <person name="Finy P."/>
            <person name="Geml J."/>
            <person name="Haridas S."/>
            <person name="Hughes K."/>
            <person name="Justo A."/>
            <person name="Karasinski D."/>
            <person name="Kautmanova I."/>
            <person name="Kiss B."/>
            <person name="Kocsube S."/>
            <person name="Kotiranta H."/>
            <person name="LaButti K.M."/>
            <person name="Lechner B.E."/>
            <person name="Liimatainen K."/>
            <person name="Lipzen A."/>
            <person name="Lukacs Z."/>
            <person name="Mihaltcheva S."/>
            <person name="Morgado L.N."/>
            <person name="Niskanen T."/>
            <person name="Noordeloos M.E."/>
            <person name="Ohm R.A."/>
            <person name="Ortiz-Santana B."/>
            <person name="Ovrebo C."/>
            <person name="Racz N."/>
            <person name="Riley R."/>
            <person name="Savchenko A."/>
            <person name="Shiryaev A."/>
            <person name="Soop K."/>
            <person name="Spirin V."/>
            <person name="Szebenyi C."/>
            <person name="Tomsovsky M."/>
            <person name="Tulloss R.E."/>
            <person name="Uehling J."/>
            <person name="Grigoriev I.V."/>
            <person name="Vagvolgyi C."/>
            <person name="Papp T."/>
            <person name="Martin F.M."/>
            <person name="Miettinen O."/>
            <person name="Hibbett D.S."/>
            <person name="Nagy L.G."/>
        </authorList>
    </citation>
    <scope>NUCLEOTIDE SEQUENCE [LARGE SCALE GENOMIC DNA]</scope>
    <source>
        <strain evidence="2 3">OMC1185</strain>
    </source>
</reference>
<gene>
    <name evidence="2" type="ORF">OE88DRAFT_1644919</name>
</gene>
<dbReference type="Proteomes" id="UP000305948">
    <property type="component" value="Unassembled WGS sequence"/>
</dbReference>
<evidence type="ECO:0000256" key="1">
    <source>
        <dbReference type="SAM" id="MobiDB-lite"/>
    </source>
</evidence>
<name>A0A5C3N2G3_9AGAM</name>
<dbReference type="AlphaFoldDB" id="A0A5C3N2G3"/>
<feature type="region of interest" description="Disordered" evidence="1">
    <location>
        <begin position="1"/>
        <end position="27"/>
    </location>
</feature>